<evidence type="ECO:0000313" key="10">
    <source>
        <dbReference type="WBParaSite" id="BXY_1521400.1"/>
    </source>
</evidence>
<dbReference type="PANTHER" id="PTHR21700:SF3">
    <property type="entry name" value="TRANSTHYRETIN-LIKE PROTEIN 5"/>
    <property type="match status" value="1"/>
</dbReference>
<dbReference type="SMR" id="A0A1I7SQ69"/>
<dbReference type="GO" id="GO:0009986">
    <property type="term" value="C:cell surface"/>
    <property type="evidence" value="ECO:0007669"/>
    <property type="project" value="InterPro"/>
</dbReference>
<evidence type="ECO:0000256" key="4">
    <source>
        <dbReference type="ARBA" id="ARBA00022729"/>
    </source>
</evidence>
<proteinExistence type="inferred from homology"/>
<dbReference type="Gene3D" id="2.60.40.3330">
    <property type="match status" value="1"/>
</dbReference>
<evidence type="ECO:0000313" key="6">
    <source>
        <dbReference type="EMBL" id="CAD5222279.1"/>
    </source>
</evidence>
<dbReference type="InterPro" id="IPR001534">
    <property type="entry name" value="Transthyretin-like"/>
</dbReference>
<feature type="signal peptide" evidence="5">
    <location>
        <begin position="1"/>
        <end position="17"/>
    </location>
</feature>
<keyword evidence="4 5" id="KW-0732">Signal</keyword>
<dbReference type="Pfam" id="PF01060">
    <property type="entry name" value="TTR-52"/>
    <property type="match status" value="1"/>
</dbReference>
<dbReference type="EMBL" id="CAJFCV020000003">
    <property type="protein sequence ID" value="CAG9109666.1"/>
    <property type="molecule type" value="Genomic_DNA"/>
</dbReference>
<evidence type="ECO:0000313" key="8">
    <source>
        <dbReference type="Proteomes" id="UP000095284"/>
    </source>
</evidence>
<dbReference type="eggNOG" id="ENOG502S1IK">
    <property type="taxonomic scope" value="Eukaryota"/>
</dbReference>
<dbReference type="OrthoDB" id="5849824at2759"/>
<protein>
    <submittedName>
        <fullName evidence="6">(pine wood nematode) hypothetical protein</fullName>
    </submittedName>
</protein>
<dbReference type="WBParaSite" id="BXY_1521400.1">
    <property type="protein sequence ID" value="BXY_1521400.1"/>
    <property type="gene ID" value="BXY_1521400"/>
</dbReference>
<evidence type="ECO:0000313" key="9">
    <source>
        <dbReference type="Proteomes" id="UP000659654"/>
    </source>
</evidence>
<keyword evidence="9" id="KW-1185">Reference proteome</keyword>
<dbReference type="GO" id="GO:0005576">
    <property type="term" value="C:extracellular region"/>
    <property type="evidence" value="ECO:0007669"/>
    <property type="project" value="UniProtKB-SubCell"/>
</dbReference>
<gene>
    <name evidence="6" type="ORF">BXYJ_LOCUS7247</name>
</gene>
<dbReference type="Proteomes" id="UP000659654">
    <property type="component" value="Unassembled WGS sequence"/>
</dbReference>
<dbReference type="Proteomes" id="UP000095284">
    <property type="component" value="Unplaced"/>
</dbReference>
<evidence type="ECO:0000256" key="3">
    <source>
        <dbReference type="ARBA" id="ARBA00022525"/>
    </source>
</evidence>
<sequence length="141" mass="15501">MLKPAFLVILLFGAVDSGIIGRTQSAGAQGVLLCHGQRAANVLVKLFDADTGIDRDDLLASGKSDQNGFFRISGSTKEITNIDPKLNIYHDCNNQLPCKRKFSLPIPDSYISKGSTPQSFFQVHYLELSEKFPGETRDCIH</sequence>
<evidence type="ECO:0000313" key="7">
    <source>
        <dbReference type="EMBL" id="CAG9109666.1"/>
    </source>
</evidence>
<evidence type="ECO:0000256" key="1">
    <source>
        <dbReference type="ARBA" id="ARBA00004613"/>
    </source>
</evidence>
<comment type="similarity">
    <text evidence="2">Belongs to the nematode transthyretin-like family.</text>
</comment>
<reference evidence="7" key="2">
    <citation type="submission" date="2020-08" db="EMBL/GenBank/DDBJ databases">
        <authorList>
            <person name="Kikuchi T."/>
        </authorList>
    </citation>
    <scope>NUCLEOTIDE SEQUENCE</scope>
    <source>
        <strain evidence="6">Ka4C1</strain>
    </source>
</reference>
<name>A0A1I7SQ69_BURXY</name>
<dbReference type="Proteomes" id="UP000582659">
    <property type="component" value="Unassembled WGS sequence"/>
</dbReference>
<evidence type="ECO:0000256" key="5">
    <source>
        <dbReference type="SAM" id="SignalP"/>
    </source>
</evidence>
<reference evidence="10" key="1">
    <citation type="submission" date="2016-11" db="UniProtKB">
        <authorList>
            <consortium name="WormBaseParasite"/>
        </authorList>
    </citation>
    <scope>IDENTIFICATION</scope>
</reference>
<evidence type="ECO:0000256" key="2">
    <source>
        <dbReference type="ARBA" id="ARBA00010112"/>
    </source>
</evidence>
<feature type="chain" id="PRO_5036308803" evidence="5">
    <location>
        <begin position="18"/>
        <end position="141"/>
    </location>
</feature>
<accession>A0A1I7SQ69</accession>
<comment type="subcellular location">
    <subcellularLocation>
        <location evidence="1">Secreted</location>
    </subcellularLocation>
</comment>
<dbReference type="AlphaFoldDB" id="A0A1I7SQ69"/>
<organism evidence="8 10">
    <name type="scientific">Bursaphelenchus xylophilus</name>
    <name type="common">Pinewood nematode worm</name>
    <name type="synonym">Aphelenchoides xylophilus</name>
    <dbReference type="NCBI Taxonomy" id="6326"/>
    <lineage>
        <taxon>Eukaryota</taxon>
        <taxon>Metazoa</taxon>
        <taxon>Ecdysozoa</taxon>
        <taxon>Nematoda</taxon>
        <taxon>Chromadorea</taxon>
        <taxon>Rhabditida</taxon>
        <taxon>Tylenchina</taxon>
        <taxon>Tylenchomorpha</taxon>
        <taxon>Aphelenchoidea</taxon>
        <taxon>Aphelenchoididae</taxon>
        <taxon>Bursaphelenchus</taxon>
    </lineage>
</organism>
<keyword evidence="3" id="KW-0964">Secreted</keyword>
<dbReference type="InterPro" id="IPR038479">
    <property type="entry name" value="Transthyretin-like_sf"/>
</dbReference>
<dbReference type="PANTHER" id="PTHR21700">
    <property type="entry name" value="TRANSTHYRETIN-LIKE FAMILY PROTEIN-RELATED"/>
    <property type="match status" value="1"/>
</dbReference>
<dbReference type="EMBL" id="CAJFDI010000003">
    <property type="protein sequence ID" value="CAD5222279.1"/>
    <property type="molecule type" value="Genomic_DNA"/>
</dbReference>